<keyword evidence="3 5" id="KW-1133">Transmembrane helix</keyword>
<dbReference type="GO" id="GO:0016095">
    <property type="term" value="P:polyprenol catabolic process"/>
    <property type="evidence" value="ECO:0007669"/>
    <property type="project" value="UniProtKB-UniRule"/>
</dbReference>
<dbReference type="EMBL" id="ML004467">
    <property type="protein sequence ID" value="RKP30050.1"/>
    <property type="molecule type" value="Genomic_DNA"/>
</dbReference>
<dbReference type="OrthoDB" id="541710at2759"/>
<dbReference type="UniPathway" id="UPA00378"/>
<reference evidence="8" key="1">
    <citation type="journal article" date="2018" name="Nat. Microbiol.">
        <title>Leveraging single-cell genomics to expand the fungal tree of life.</title>
        <authorList>
            <person name="Ahrendt S.R."/>
            <person name="Quandt C.A."/>
            <person name="Ciobanu D."/>
            <person name="Clum A."/>
            <person name="Salamov A."/>
            <person name="Andreopoulos B."/>
            <person name="Cheng J.F."/>
            <person name="Woyke T."/>
            <person name="Pelin A."/>
            <person name="Henrissat B."/>
            <person name="Reynolds N.K."/>
            <person name="Benny G.L."/>
            <person name="Smith M.E."/>
            <person name="James T.Y."/>
            <person name="Grigoriev I.V."/>
        </authorList>
    </citation>
    <scope>NUCLEOTIDE SEQUENCE [LARGE SCALE GENOMIC DNA]</scope>
    <source>
        <strain evidence="8">Baker2002</strain>
    </source>
</reference>
<gene>
    <name evidence="7" type="ORF">METBISCDRAFT_17152</name>
</gene>
<comment type="subcellular location">
    <subcellularLocation>
        <location evidence="1">Endomembrane system</location>
        <topology evidence="1">Multi-pass membrane protein</topology>
    </subcellularLocation>
    <subcellularLocation>
        <location evidence="5">Endoplasmic reticulum membrane</location>
    </subcellularLocation>
</comment>
<accession>A0A4P9ZDR7</accession>
<dbReference type="PANTHER" id="PTHR14624:SF0">
    <property type="entry name" value="POLYPRENOL REDUCTASE"/>
    <property type="match status" value="1"/>
</dbReference>
<dbReference type="Pfam" id="PF02544">
    <property type="entry name" value="Steroid_dh"/>
    <property type="match status" value="1"/>
</dbReference>
<evidence type="ECO:0000256" key="4">
    <source>
        <dbReference type="ARBA" id="ARBA00023136"/>
    </source>
</evidence>
<name>A0A4P9ZDR7_9ASCO</name>
<dbReference type="AlphaFoldDB" id="A0A4P9ZDR7"/>
<sequence length="266" mass="30057">MDAVPIFATAYFIAASIFLMAARVVPQLDQFFKHGKLLKSDLNTHVPALQKRLADIMVPKSWFAHFYHIFTALMVALWCVSGTAVHYPSRLVQLLLTLQAVRRSYESIFLTKWSALSRMHFSHYIVGLLFYVFVALIAFAGTEIQGGHLIRTDRVKAVCVSLFVIFSVDQHKNHRHLAGLKKYTAPSAGLFSVLSCAHYFDEVMIYGSVAALSFCLAQWSAQAMAFVSAWVFTVVNLSISARGTQAFYKAKFDDYRVRYAIIPYVY</sequence>
<feature type="transmembrane region" description="Helical" evidence="5">
    <location>
        <begin position="66"/>
        <end position="87"/>
    </location>
</feature>
<keyword evidence="8" id="KW-1185">Reference proteome</keyword>
<evidence type="ECO:0000256" key="1">
    <source>
        <dbReference type="ARBA" id="ARBA00004127"/>
    </source>
</evidence>
<proteinExistence type="inferred from homology"/>
<evidence type="ECO:0000256" key="2">
    <source>
        <dbReference type="ARBA" id="ARBA00022692"/>
    </source>
</evidence>
<dbReference type="InterPro" id="IPR001104">
    <property type="entry name" value="3-oxo-5_a-steroid_4-DH_C"/>
</dbReference>
<dbReference type="GO" id="GO:0102389">
    <property type="term" value="F:polyprenol reductase activity"/>
    <property type="evidence" value="ECO:0007669"/>
    <property type="project" value="UniProtKB-UniRule"/>
</dbReference>
<comment type="catalytic activity">
    <reaction evidence="5">
        <text>a di-trans,poly-cis-dolichal + NADP(+) = a di-trans,poly-cis-polyprenal + NADPH + H(+)</text>
        <dbReference type="Rhea" id="RHEA:80727"/>
        <dbReference type="Rhea" id="RHEA-COMP:19536"/>
        <dbReference type="Rhea" id="RHEA-COMP:19537"/>
        <dbReference type="ChEBI" id="CHEBI:15378"/>
        <dbReference type="ChEBI" id="CHEBI:57783"/>
        <dbReference type="ChEBI" id="CHEBI:58349"/>
        <dbReference type="ChEBI" id="CHEBI:231623"/>
        <dbReference type="ChEBI" id="CHEBI:231637"/>
        <dbReference type="EC" id="1.3.1.94"/>
    </reaction>
    <physiologicalReaction direction="right-to-left" evidence="5">
        <dbReference type="Rhea" id="RHEA:80729"/>
    </physiologicalReaction>
</comment>
<feature type="transmembrane region" description="Helical" evidence="5">
    <location>
        <begin position="183"/>
        <end position="200"/>
    </location>
</feature>
<feature type="transmembrane region" description="Helical" evidence="5">
    <location>
        <begin position="220"/>
        <end position="239"/>
    </location>
</feature>
<comment type="pathway">
    <text evidence="5">Protein modification; protein glycosylation.</text>
</comment>
<feature type="transmembrane region" description="Helical" evidence="5">
    <location>
        <begin position="121"/>
        <end position="141"/>
    </location>
</feature>
<dbReference type="GO" id="GO:0003865">
    <property type="term" value="F:3-oxo-5-alpha-steroid 4-dehydrogenase activity"/>
    <property type="evidence" value="ECO:0007669"/>
    <property type="project" value="TreeGrafter"/>
</dbReference>
<organism evidence="7 8">
    <name type="scientific">Metschnikowia bicuspidata</name>
    <dbReference type="NCBI Taxonomy" id="27322"/>
    <lineage>
        <taxon>Eukaryota</taxon>
        <taxon>Fungi</taxon>
        <taxon>Dikarya</taxon>
        <taxon>Ascomycota</taxon>
        <taxon>Saccharomycotina</taxon>
        <taxon>Pichiomycetes</taxon>
        <taxon>Metschnikowiaceae</taxon>
        <taxon>Metschnikowia</taxon>
    </lineage>
</organism>
<evidence type="ECO:0000256" key="3">
    <source>
        <dbReference type="ARBA" id="ARBA00022989"/>
    </source>
</evidence>
<evidence type="ECO:0000313" key="7">
    <source>
        <dbReference type="EMBL" id="RKP30050.1"/>
    </source>
</evidence>
<keyword evidence="2 5" id="KW-0812">Transmembrane</keyword>
<dbReference type="InterPro" id="IPR039698">
    <property type="entry name" value="Dfg10/SRD5A3"/>
</dbReference>
<evidence type="ECO:0000259" key="6">
    <source>
        <dbReference type="Pfam" id="PF02544"/>
    </source>
</evidence>
<dbReference type="Proteomes" id="UP000268321">
    <property type="component" value="Unassembled WGS sequence"/>
</dbReference>
<comment type="function">
    <text evidence="5">Plays a key role in early steps of protein N-linked glycosylation by being involved in the conversion of polyprenol into dolichol. Acts as a polyprenal reductase that mediates the reduction of polyprenal into dolichal in a NADP-dependent mechanism. Dolichols are required for the synthesis of dolichol-linked monosaccharides and the oligosaccharide precursor used for N-glycosylation.</text>
</comment>
<dbReference type="GO" id="GO:0006488">
    <property type="term" value="P:dolichol-linked oligosaccharide biosynthetic process"/>
    <property type="evidence" value="ECO:0007669"/>
    <property type="project" value="UniProtKB-UniRule"/>
</dbReference>
<dbReference type="PANTHER" id="PTHR14624">
    <property type="entry name" value="DFG10 PROTEIN"/>
    <property type="match status" value="1"/>
</dbReference>
<feature type="transmembrane region" description="Helical" evidence="5">
    <location>
        <begin position="6"/>
        <end position="26"/>
    </location>
</feature>
<keyword evidence="5" id="KW-0256">Endoplasmic reticulum</keyword>
<evidence type="ECO:0000313" key="8">
    <source>
        <dbReference type="Proteomes" id="UP000268321"/>
    </source>
</evidence>
<dbReference type="EC" id="1.3.1.94" evidence="5"/>
<feature type="domain" description="3-oxo-5-alpha-steroid 4-dehydrogenase C-terminal" evidence="6">
    <location>
        <begin position="152"/>
        <end position="266"/>
    </location>
</feature>
<protein>
    <recommendedName>
        <fullName evidence="5">Polyprenal reductase</fullName>
        <ecNumber evidence="5">1.3.1.94</ecNumber>
    </recommendedName>
</protein>
<comment type="similarity">
    <text evidence="5">Belongs to the steroid 5-alpha reductase family. Polyprenal reductase subfamily.</text>
</comment>
<keyword evidence="4 5" id="KW-0472">Membrane</keyword>
<dbReference type="GO" id="GO:0160198">
    <property type="term" value="F:polyprenal reductase activity"/>
    <property type="evidence" value="ECO:0007669"/>
    <property type="project" value="UniProtKB-EC"/>
</dbReference>
<evidence type="ECO:0000256" key="5">
    <source>
        <dbReference type="RuleBase" id="RU367081"/>
    </source>
</evidence>
<dbReference type="PROSITE" id="PS50244">
    <property type="entry name" value="S5A_REDUCTASE"/>
    <property type="match status" value="1"/>
</dbReference>
<keyword evidence="5" id="KW-0521">NADP</keyword>
<keyword evidence="5" id="KW-0560">Oxidoreductase</keyword>
<dbReference type="GO" id="GO:0005789">
    <property type="term" value="C:endoplasmic reticulum membrane"/>
    <property type="evidence" value="ECO:0007669"/>
    <property type="project" value="UniProtKB-SubCell"/>
</dbReference>